<organism evidence="8 9">
    <name type="scientific">Kineothrix alysoides</name>
    <dbReference type="NCBI Taxonomy" id="1469948"/>
    <lineage>
        <taxon>Bacteria</taxon>
        <taxon>Bacillati</taxon>
        <taxon>Bacillota</taxon>
        <taxon>Clostridia</taxon>
        <taxon>Lachnospirales</taxon>
        <taxon>Lachnospiraceae</taxon>
        <taxon>Kineothrix</taxon>
    </lineage>
</organism>
<dbReference type="GO" id="GO:0006352">
    <property type="term" value="P:DNA-templated transcription initiation"/>
    <property type="evidence" value="ECO:0007669"/>
    <property type="project" value="InterPro"/>
</dbReference>
<name>A0A4R1R6C3_9FIRM</name>
<evidence type="ECO:0000313" key="9">
    <source>
        <dbReference type="Proteomes" id="UP000295718"/>
    </source>
</evidence>
<evidence type="ECO:0000259" key="6">
    <source>
        <dbReference type="Pfam" id="PF04542"/>
    </source>
</evidence>
<comment type="similarity">
    <text evidence="1">Belongs to the sigma-70 factor family. ECF subfamily.</text>
</comment>
<dbReference type="InterPro" id="IPR039425">
    <property type="entry name" value="RNA_pol_sigma-70-like"/>
</dbReference>
<dbReference type="EMBL" id="SLUO01000001">
    <property type="protein sequence ID" value="TCL61050.1"/>
    <property type="molecule type" value="Genomic_DNA"/>
</dbReference>
<protein>
    <submittedName>
        <fullName evidence="8">RNA polymerase sigma-70 factor (ECF subfamily)</fullName>
    </submittedName>
</protein>
<evidence type="ECO:0000259" key="7">
    <source>
        <dbReference type="Pfam" id="PF08281"/>
    </source>
</evidence>
<dbReference type="CDD" id="cd06171">
    <property type="entry name" value="Sigma70_r4"/>
    <property type="match status" value="1"/>
</dbReference>
<dbReference type="Gene3D" id="1.10.1740.10">
    <property type="match status" value="1"/>
</dbReference>
<keyword evidence="3" id="KW-0731">Sigma factor</keyword>
<dbReference type="InterPro" id="IPR013325">
    <property type="entry name" value="RNA_pol_sigma_r2"/>
</dbReference>
<feature type="domain" description="RNA polymerase sigma-70 region 2" evidence="6">
    <location>
        <begin position="21"/>
        <end position="88"/>
    </location>
</feature>
<dbReference type="InterPro" id="IPR014284">
    <property type="entry name" value="RNA_pol_sigma-70_dom"/>
</dbReference>
<dbReference type="RefSeq" id="WP_031391300.1">
    <property type="nucleotide sequence ID" value="NZ_JPNB01000002.1"/>
</dbReference>
<gene>
    <name evidence="8" type="ORF">EDD76_101147</name>
</gene>
<dbReference type="Pfam" id="PF04542">
    <property type="entry name" value="Sigma70_r2"/>
    <property type="match status" value="1"/>
</dbReference>
<dbReference type="GO" id="GO:0003677">
    <property type="term" value="F:DNA binding"/>
    <property type="evidence" value="ECO:0007669"/>
    <property type="project" value="InterPro"/>
</dbReference>
<dbReference type="SUPFAM" id="SSF88946">
    <property type="entry name" value="Sigma2 domain of RNA polymerase sigma factors"/>
    <property type="match status" value="1"/>
</dbReference>
<dbReference type="GO" id="GO:0016987">
    <property type="term" value="F:sigma factor activity"/>
    <property type="evidence" value="ECO:0007669"/>
    <property type="project" value="UniProtKB-KW"/>
</dbReference>
<evidence type="ECO:0000313" key="8">
    <source>
        <dbReference type="EMBL" id="TCL61050.1"/>
    </source>
</evidence>
<reference evidence="8 9" key="1">
    <citation type="submission" date="2019-03" db="EMBL/GenBank/DDBJ databases">
        <title>Genomic Encyclopedia of Type Strains, Phase IV (KMG-IV): sequencing the most valuable type-strain genomes for metagenomic binning, comparative biology and taxonomic classification.</title>
        <authorList>
            <person name="Goeker M."/>
        </authorList>
    </citation>
    <scope>NUCLEOTIDE SEQUENCE [LARGE SCALE GENOMIC DNA]</scope>
    <source>
        <strain evidence="8 9">DSM 100556</strain>
    </source>
</reference>
<dbReference type="InterPro" id="IPR013249">
    <property type="entry name" value="RNA_pol_sigma70_r4_t2"/>
</dbReference>
<dbReference type="AlphaFoldDB" id="A0A4R1R6C3"/>
<dbReference type="PANTHER" id="PTHR43133">
    <property type="entry name" value="RNA POLYMERASE ECF-TYPE SIGMA FACTO"/>
    <property type="match status" value="1"/>
</dbReference>
<accession>A0A4R1R6C3</accession>
<evidence type="ECO:0000256" key="2">
    <source>
        <dbReference type="ARBA" id="ARBA00023015"/>
    </source>
</evidence>
<dbReference type="NCBIfam" id="TIGR02937">
    <property type="entry name" value="sigma70-ECF"/>
    <property type="match status" value="1"/>
</dbReference>
<evidence type="ECO:0000256" key="1">
    <source>
        <dbReference type="ARBA" id="ARBA00010641"/>
    </source>
</evidence>
<keyword evidence="4" id="KW-0804">Transcription</keyword>
<dbReference type="InterPro" id="IPR036388">
    <property type="entry name" value="WH-like_DNA-bd_sf"/>
</dbReference>
<feature type="domain" description="RNA polymerase sigma factor 70 region 4 type 2" evidence="7">
    <location>
        <begin position="119"/>
        <end position="170"/>
    </location>
</feature>
<dbReference type="SUPFAM" id="SSF88659">
    <property type="entry name" value="Sigma3 and sigma4 domains of RNA polymerase sigma factors"/>
    <property type="match status" value="1"/>
</dbReference>
<dbReference type="InterPro" id="IPR013324">
    <property type="entry name" value="RNA_pol_sigma_r3/r4-like"/>
</dbReference>
<dbReference type="Pfam" id="PF08281">
    <property type="entry name" value="Sigma70_r4_2"/>
    <property type="match status" value="1"/>
</dbReference>
<keyword evidence="2" id="KW-0805">Transcription regulation</keyword>
<proteinExistence type="inferred from homology"/>
<sequence length="193" mass="22188">MEELKLVQQLKGGDKAAFDALYEKYKNILLRMAYLVSGNRNDAEDIVQETFVKCYLHIGELKKDEGFRPWLFQILYRTAYRQTKKRGREIPDEDIGMQAEATDGVTSLDKLVRNETEKMISDAVQSLDIKHRTVIVLYYYNELSAGEIAKVLGCTQGTVKSRLHNARKKLKGVLKEQEEGGKEYEKQKGLYDS</sequence>
<evidence type="ECO:0000256" key="5">
    <source>
        <dbReference type="SAM" id="MobiDB-lite"/>
    </source>
</evidence>
<evidence type="ECO:0000256" key="3">
    <source>
        <dbReference type="ARBA" id="ARBA00023082"/>
    </source>
</evidence>
<dbReference type="InterPro" id="IPR007627">
    <property type="entry name" value="RNA_pol_sigma70_r2"/>
</dbReference>
<evidence type="ECO:0000256" key="4">
    <source>
        <dbReference type="ARBA" id="ARBA00023163"/>
    </source>
</evidence>
<comment type="caution">
    <text evidence="8">The sequence shown here is derived from an EMBL/GenBank/DDBJ whole genome shotgun (WGS) entry which is preliminary data.</text>
</comment>
<dbReference type="Proteomes" id="UP000295718">
    <property type="component" value="Unassembled WGS sequence"/>
</dbReference>
<dbReference type="PANTHER" id="PTHR43133:SF51">
    <property type="entry name" value="RNA POLYMERASE SIGMA FACTOR"/>
    <property type="match status" value="1"/>
</dbReference>
<feature type="region of interest" description="Disordered" evidence="5">
    <location>
        <begin position="174"/>
        <end position="193"/>
    </location>
</feature>
<dbReference type="STRING" id="1469948.GCA_000732725_02622"/>
<dbReference type="Gene3D" id="1.10.10.10">
    <property type="entry name" value="Winged helix-like DNA-binding domain superfamily/Winged helix DNA-binding domain"/>
    <property type="match status" value="1"/>
</dbReference>
<keyword evidence="9" id="KW-1185">Reference proteome</keyword>